<dbReference type="Proteomes" id="UP000834106">
    <property type="component" value="Chromosome 3"/>
</dbReference>
<organism evidence="2 3">
    <name type="scientific">Fraxinus pennsylvanica</name>
    <dbReference type="NCBI Taxonomy" id="56036"/>
    <lineage>
        <taxon>Eukaryota</taxon>
        <taxon>Viridiplantae</taxon>
        <taxon>Streptophyta</taxon>
        <taxon>Embryophyta</taxon>
        <taxon>Tracheophyta</taxon>
        <taxon>Spermatophyta</taxon>
        <taxon>Magnoliopsida</taxon>
        <taxon>eudicotyledons</taxon>
        <taxon>Gunneridae</taxon>
        <taxon>Pentapetalae</taxon>
        <taxon>asterids</taxon>
        <taxon>lamiids</taxon>
        <taxon>Lamiales</taxon>
        <taxon>Oleaceae</taxon>
        <taxon>Oleeae</taxon>
        <taxon>Fraxinus</taxon>
    </lineage>
</organism>
<protein>
    <recommendedName>
        <fullName evidence="4">Mitochondrial protein</fullName>
    </recommendedName>
</protein>
<evidence type="ECO:0000256" key="1">
    <source>
        <dbReference type="SAM" id="MobiDB-lite"/>
    </source>
</evidence>
<sequence>MYNENLTPETPKELQSMTCPNPHETLPIEIKSSGIDLPIALRKPPRSCTLHPIFKFLSYNTLSMGFHTFSSNLDNTEMSKNIQEAMTILKWKDDVLEEMQAREKNNTWDVVELSRGKRLVGCKWVFSVKYKADGTVERFKARLIAKGANVSV</sequence>
<name>A0AAD1YVF9_9LAMI</name>
<accession>A0AAD1YVF9</accession>
<gene>
    <name evidence="2" type="ORF">FPE_LOCUS5175</name>
</gene>
<feature type="compositionally biased region" description="Polar residues" evidence="1">
    <location>
        <begin position="1"/>
        <end position="19"/>
    </location>
</feature>
<keyword evidence="3" id="KW-1185">Reference proteome</keyword>
<dbReference type="EMBL" id="OU503038">
    <property type="protein sequence ID" value="CAI9757745.1"/>
    <property type="molecule type" value="Genomic_DNA"/>
</dbReference>
<evidence type="ECO:0000313" key="3">
    <source>
        <dbReference type="Proteomes" id="UP000834106"/>
    </source>
</evidence>
<evidence type="ECO:0000313" key="2">
    <source>
        <dbReference type="EMBL" id="CAI9757745.1"/>
    </source>
</evidence>
<evidence type="ECO:0008006" key="4">
    <source>
        <dbReference type="Google" id="ProtNLM"/>
    </source>
</evidence>
<proteinExistence type="predicted"/>
<reference evidence="2" key="1">
    <citation type="submission" date="2023-05" db="EMBL/GenBank/DDBJ databases">
        <authorList>
            <person name="Huff M."/>
        </authorList>
    </citation>
    <scope>NUCLEOTIDE SEQUENCE</scope>
</reference>
<dbReference type="AlphaFoldDB" id="A0AAD1YVF9"/>
<feature type="region of interest" description="Disordered" evidence="1">
    <location>
        <begin position="1"/>
        <end position="20"/>
    </location>
</feature>